<dbReference type="InterPro" id="IPR041413">
    <property type="entry name" value="MLTR_LBD"/>
</dbReference>
<dbReference type="PROSITE" id="PS50943">
    <property type="entry name" value="HTH_CROC1"/>
    <property type="match status" value="1"/>
</dbReference>
<comment type="caution">
    <text evidence="2">The sequence shown here is derived from an EMBL/GenBank/DDBJ whole genome shotgun (WGS) entry which is preliminary data.</text>
</comment>
<dbReference type="Pfam" id="PF17765">
    <property type="entry name" value="MLTR_LBD"/>
    <property type="match status" value="1"/>
</dbReference>
<dbReference type="SMART" id="SM00530">
    <property type="entry name" value="HTH_XRE"/>
    <property type="match status" value="1"/>
</dbReference>
<gene>
    <name evidence="2" type="ORF">WDZ17_16470</name>
</gene>
<dbReference type="Pfam" id="PF13560">
    <property type="entry name" value="HTH_31"/>
    <property type="match status" value="1"/>
</dbReference>
<dbReference type="Gene3D" id="1.10.260.40">
    <property type="entry name" value="lambda repressor-like DNA-binding domains"/>
    <property type="match status" value="1"/>
</dbReference>
<dbReference type="PANTHER" id="PTHR35010">
    <property type="entry name" value="BLL4672 PROTEIN-RELATED"/>
    <property type="match status" value="1"/>
</dbReference>
<evidence type="ECO:0000313" key="3">
    <source>
        <dbReference type="Proteomes" id="UP001387100"/>
    </source>
</evidence>
<dbReference type="PANTHER" id="PTHR35010:SF2">
    <property type="entry name" value="BLL4672 PROTEIN"/>
    <property type="match status" value="1"/>
</dbReference>
<evidence type="ECO:0000313" key="2">
    <source>
        <dbReference type="EMBL" id="MEJ5946890.1"/>
    </source>
</evidence>
<dbReference type="InterPro" id="IPR010982">
    <property type="entry name" value="Lambda_DNA-bd_dom_sf"/>
</dbReference>
<dbReference type="Proteomes" id="UP001387100">
    <property type="component" value="Unassembled WGS sequence"/>
</dbReference>
<dbReference type="RefSeq" id="WP_339576267.1">
    <property type="nucleotide sequence ID" value="NZ_JBBIAA010000038.1"/>
</dbReference>
<evidence type="ECO:0000259" key="1">
    <source>
        <dbReference type="PROSITE" id="PS50943"/>
    </source>
</evidence>
<protein>
    <submittedName>
        <fullName evidence="2">Helix-turn-helix transcriptional regulator</fullName>
    </submittedName>
</protein>
<organism evidence="2 3">
    <name type="scientific">Pseudokineococcus basanitobsidens</name>
    <dbReference type="NCBI Taxonomy" id="1926649"/>
    <lineage>
        <taxon>Bacteria</taxon>
        <taxon>Bacillati</taxon>
        <taxon>Actinomycetota</taxon>
        <taxon>Actinomycetes</taxon>
        <taxon>Kineosporiales</taxon>
        <taxon>Kineosporiaceae</taxon>
        <taxon>Pseudokineococcus</taxon>
    </lineage>
</organism>
<dbReference type="Gene3D" id="3.30.450.180">
    <property type="match status" value="1"/>
</dbReference>
<proteinExistence type="predicted"/>
<sequence>MDNRAEVRDFLTSRRARLTPGQAGLPAHGGGRRVKGLRREEVALLAGVSVDYYTRLERGSLGGVSESVLEALARALQLDEAENAYLHDLARAATARAPRTRKRRAEGVRPGVQAMLDAMTEAPALVRNGRLDILATNRLGRALYCDLFRDPVRPANHARFAFLDERARDLWVDWDRAANDTVGILRAEAGRRPYDRALTDLVGELSTRSEDFRQMWAAHEVRLHQTGTKTLHHPVVGRLELLYETLDLQADEDLTMLVYAAAPGTSTEDALRLLASWAATLSDDAVGATAAE</sequence>
<dbReference type="EMBL" id="JBBIAA010000038">
    <property type="protein sequence ID" value="MEJ5946890.1"/>
    <property type="molecule type" value="Genomic_DNA"/>
</dbReference>
<reference evidence="2 3" key="1">
    <citation type="journal article" date="2017" name="Int. J. Syst. Evol. Microbiol.">
        <title>Pseudokineococcus basanitobsidens sp. nov., isolated from volcanic rock.</title>
        <authorList>
            <person name="Lee D.W."/>
            <person name="Park M.Y."/>
            <person name="Kim J.J."/>
            <person name="Kim B.S."/>
        </authorList>
    </citation>
    <scope>NUCLEOTIDE SEQUENCE [LARGE SCALE GENOMIC DNA]</scope>
    <source>
        <strain evidence="2 3">DSM 103726</strain>
    </source>
</reference>
<accession>A0ABU8RPB1</accession>
<keyword evidence="3" id="KW-1185">Reference proteome</keyword>
<feature type="domain" description="HTH cro/C1-type" evidence="1">
    <location>
        <begin position="32"/>
        <end position="83"/>
    </location>
</feature>
<dbReference type="InterPro" id="IPR001387">
    <property type="entry name" value="Cro/C1-type_HTH"/>
</dbReference>
<dbReference type="SUPFAM" id="SSF47413">
    <property type="entry name" value="lambda repressor-like DNA-binding domains"/>
    <property type="match status" value="1"/>
</dbReference>
<name>A0ABU8RPB1_9ACTN</name>
<dbReference type="CDD" id="cd00093">
    <property type="entry name" value="HTH_XRE"/>
    <property type="match status" value="1"/>
</dbReference>